<accession>A0ABQ7BCN5</accession>
<organism evidence="2 3">
    <name type="scientific">Brassica cretica</name>
    <name type="common">Mustard</name>
    <dbReference type="NCBI Taxonomy" id="69181"/>
    <lineage>
        <taxon>Eukaryota</taxon>
        <taxon>Viridiplantae</taxon>
        <taxon>Streptophyta</taxon>
        <taxon>Embryophyta</taxon>
        <taxon>Tracheophyta</taxon>
        <taxon>Spermatophyta</taxon>
        <taxon>Magnoliopsida</taxon>
        <taxon>eudicotyledons</taxon>
        <taxon>Gunneridae</taxon>
        <taxon>Pentapetalae</taxon>
        <taxon>rosids</taxon>
        <taxon>malvids</taxon>
        <taxon>Brassicales</taxon>
        <taxon>Brassicaceae</taxon>
        <taxon>Brassiceae</taxon>
        <taxon>Brassica</taxon>
    </lineage>
</organism>
<proteinExistence type="predicted"/>
<feature type="region of interest" description="Disordered" evidence="1">
    <location>
        <begin position="253"/>
        <end position="291"/>
    </location>
</feature>
<dbReference type="Proteomes" id="UP000266723">
    <property type="component" value="Unassembled WGS sequence"/>
</dbReference>
<dbReference type="EMBL" id="QGKV02001507">
    <property type="protein sequence ID" value="KAF3529925.1"/>
    <property type="molecule type" value="Genomic_DNA"/>
</dbReference>
<gene>
    <name evidence="2" type="ORF">DY000_02040711</name>
</gene>
<comment type="caution">
    <text evidence="2">The sequence shown here is derived from an EMBL/GenBank/DDBJ whole genome shotgun (WGS) entry which is preliminary data.</text>
</comment>
<evidence type="ECO:0008006" key="4">
    <source>
        <dbReference type="Google" id="ProtNLM"/>
    </source>
</evidence>
<evidence type="ECO:0000313" key="2">
    <source>
        <dbReference type="EMBL" id="KAF3529925.1"/>
    </source>
</evidence>
<sequence length="291" mass="31028">MAAWPGCMHRNTSCLADPPRAPHVYLHVQVACTSAPHASLDTHNARSLPPRPEHILIKTPRASRSIRPISSFPDVQNISTEVHLFDRVGQTDRAMYRIDPRRANSDSDRSFSLLGRLAHTACTGDRSDDLASLFDPMLDISFGYFSKNTSRFLGVVSSKLTPLSRWTCASYQATDPVCSFIGPSDPFLGSFTIHVRDLALAGVEGGTSKVGEAPLSPLAEGTTLPVRGAGMVDADGDFDAVLAGLNSECVLPSCSGEPEGQDPVAEDAGGSVALNPREVIGEGEALRAKDD</sequence>
<keyword evidence="3" id="KW-1185">Reference proteome</keyword>
<evidence type="ECO:0000256" key="1">
    <source>
        <dbReference type="SAM" id="MobiDB-lite"/>
    </source>
</evidence>
<reference evidence="2 3" key="1">
    <citation type="journal article" date="2020" name="BMC Genomics">
        <title>Intraspecific diversification of the crop wild relative Brassica cretica Lam. using demographic model selection.</title>
        <authorList>
            <person name="Kioukis A."/>
            <person name="Michalopoulou V.A."/>
            <person name="Briers L."/>
            <person name="Pirintsos S."/>
            <person name="Studholme D.J."/>
            <person name="Pavlidis P."/>
            <person name="Sarris P.F."/>
        </authorList>
    </citation>
    <scope>NUCLEOTIDE SEQUENCE [LARGE SCALE GENOMIC DNA]</scope>
    <source>
        <strain evidence="3">cv. PFS-1207/04</strain>
    </source>
</reference>
<name>A0ABQ7BCN5_BRACR</name>
<evidence type="ECO:0000313" key="3">
    <source>
        <dbReference type="Proteomes" id="UP000266723"/>
    </source>
</evidence>
<protein>
    <recommendedName>
        <fullName evidence="4">Xylanase inhibitor N-terminal domain-containing protein</fullName>
    </recommendedName>
</protein>